<reference evidence="3" key="2">
    <citation type="submission" date="2021-04" db="EMBL/GenBank/DDBJ databases">
        <authorList>
            <person name="Gilroy R."/>
        </authorList>
    </citation>
    <scope>NUCLEOTIDE SEQUENCE</scope>
    <source>
        <strain evidence="3">ChiHjej12B11-16260</strain>
    </source>
</reference>
<dbReference type="Gene3D" id="3.90.470.20">
    <property type="entry name" value="4'-phosphopantetheinyl transferase domain"/>
    <property type="match status" value="1"/>
</dbReference>
<evidence type="ECO:0000256" key="1">
    <source>
        <dbReference type="ARBA" id="ARBA00022679"/>
    </source>
</evidence>
<gene>
    <name evidence="3" type="ORF">H9982_05855</name>
</gene>
<dbReference type="InterPro" id="IPR008278">
    <property type="entry name" value="4-PPantetheinyl_Trfase_dom"/>
</dbReference>
<evidence type="ECO:0000313" key="4">
    <source>
        <dbReference type="Proteomes" id="UP000824246"/>
    </source>
</evidence>
<evidence type="ECO:0000259" key="2">
    <source>
        <dbReference type="Pfam" id="PF01648"/>
    </source>
</evidence>
<dbReference type="GO" id="GO:0008897">
    <property type="term" value="F:holo-[acyl-carrier-protein] synthase activity"/>
    <property type="evidence" value="ECO:0007669"/>
    <property type="project" value="InterPro"/>
</dbReference>
<accession>A0A9D1VRR8</accession>
<name>A0A9D1VRR8_9BACT</name>
<dbReference type="Proteomes" id="UP000824246">
    <property type="component" value="Unassembled WGS sequence"/>
</dbReference>
<evidence type="ECO:0000313" key="3">
    <source>
        <dbReference type="EMBL" id="HIX45726.1"/>
    </source>
</evidence>
<feature type="domain" description="4'-phosphopantetheinyl transferase" evidence="2">
    <location>
        <begin position="102"/>
        <end position="204"/>
    </location>
</feature>
<organism evidence="3 4">
    <name type="scientific">Candidatus Barnesiella excrementipullorum</name>
    <dbReference type="NCBI Taxonomy" id="2838479"/>
    <lineage>
        <taxon>Bacteria</taxon>
        <taxon>Pseudomonadati</taxon>
        <taxon>Bacteroidota</taxon>
        <taxon>Bacteroidia</taxon>
        <taxon>Bacteroidales</taxon>
        <taxon>Barnesiellaceae</taxon>
        <taxon>Barnesiella</taxon>
    </lineage>
</organism>
<protein>
    <submittedName>
        <fullName evidence="3">4'-phosphopantetheinyl transferase superfamily protein</fullName>
    </submittedName>
</protein>
<comment type="caution">
    <text evidence="3">The sequence shown here is derived from an EMBL/GenBank/DDBJ whole genome shotgun (WGS) entry which is preliminary data.</text>
</comment>
<dbReference type="AlphaFoldDB" id="A0A9D1VRR8"/>
<dbReference type="EMBL" id="DXFB01000151">
    <property type="protein sequence ID" value="HIX45726.1"/>
    <property type="molecule type" value="Genomic_DNA"/>
</dbReference>
<proteinExistence type="predicted"/>
<reference evidence="3" key="1">
    <citation type="journal article" date="2021" name="PeerJ">
        <title>Extensive microbial diversity within the chicken gut microbiome revealed by metagenomics and culture.</title>
        <authorList>
            <person name="Gilroy R."/>
            <person name="Ravi A."/>
            <person name="Getino M."/>
            <person name="Pursley I."/>
            <person name="Horton D.L."/>
            <person name="Alikhan N.F."/>
            <person name="Baker D."/>
            <person name="Gharbi K."/>
            <person name="Hall N."/>
            <person name="Watson M."/>
            <person name="Adriaenssens E.M."/>
            <person name="Foster-Nyarko E."/>
            <person name="Jarju S."/>
            <person name="Secka A."/>
            <person name="Antonio M."/>
            <person name="Oren A."/>
            <person name="Chaudhuri R.R."/>
            <person name="La Ragione R."/>
            <person name="Hildebrand F."/>
            <person name="Pallen M.J."/>
        </authorList>
    </citation>
    <scope>NUCLEOTIDE SEQUENCE</scope>
    <source>
        <strain evidence="3">ChiHjej12B11-16260</strain>
    </source>
</reference>
<sequence length="208" mass="22931">MPLHVTLSPLSHLHVVLWHLTEDVAGLLALWGNAGLPARYHEAVTDKRRREILATHLVMRHYYGGDVALSHCPDGSPYTDRGFISVSHTARYVAVAFSSQGRVGVDVEMIGRKAPRAAVRFLQPAELEQLPADARDEAAHICWAAKEVAYKLYPDEAADFSQAITLSPVVQMPHGSLTARIGHDEPHIITVCYSLCDEYVLAYAQEPA</sequence>
<dbReference type="Pfam" id="PF01648">
    <property type="entry name" value="ACPS"/>
    <property type="match status" value="1"/>
</dbReference>
<dbReference type="GO" id="GO:0000287">
    <property type="term" value="F:magnesium ion binding"/>
    <property type="evidence" value="ECO:0007669"/>
    <property type="project" value="InterPro"/>
</dbReference>
<keyword evidence="1 3" id="KW-0808">Transferase</keyword>
<dbReference type="InterPro" id="IPR037143">
    <property type="entry name" value="4-PPantetheinyl_Trfase_dom_sf"/>
</dbReference>
<dbReference type="SUPFAM" id="SSF56214">
    <property type="entry name" value="4'-phosphopantetheinyl transferase"/>
    <property type="match status" value="1"/>
</dbReference>